<dbReference type="Proteomes" id="UP000574390">
    <property type="component" value="Unassembled WGS sequence"/>
</dbReference>
<evidence type="ECO:0000259" key="8">
    <source>
        <dbReference type="PROSITE" id="PS50929"/>
    </source>
</evidence>
<dbReference type="InterPro" id="IPR039421">
    <property type="entry name" value="Type_1_exporter"/>
</dbReference>
<comment type="subcellular location">
    <subcellularLocation>
        <location evidence="1">Membrane</location>
        <topology evidence="1">Multi-pass membrane protein</topology>
    </subcellularLocation>
</comment>
<dbReference type="Gene3D" id="3.40.50.300">
    <property type="entry name" value="P-loop containing nucleotide triphosphate hydrolases"/>
    <property type="match status" value="1"/>
</dbReference>
<dbReference type="InterPro" id="IPR003439">
    <property type="entry name" value="ABC_transporter-like_ATP-bd"/>
</dbReference>
<dbReference type="CDD" id="cd18578">
    <property type="entry name" value="ABC_6TM_Pgp_ABCB1_D2_like"/>
    <property type="match status" value="1"/>
</dbReference>
<sequence>MQGGILVESGTHHDLIGRPNGVYYALVSAQEAATAAAANAQRHTPEIPLLRYRSCSSGFDDSVFVRAMSAVTKSAGSAVFVENEHFAVDEEAEEKKRVEQISKTYKVPWLRLFGLSKPEFAYYLPSILGAILSGVAMPLEALLLAQALKYFFDPDVDSMMDGIVRTSLGFVGIAIGTALGKVGQFWGFAFIGEHLTKRVRTACYGKMLRQEIAYFDDPAHAPGRLTSTLGTYALKLNVLTGTQLGIFAQLAATAIAGVIISFSASPKLAAVMLATLPLLAAAGAIGVIFVTREHGIGKKDDSSGQANQIASEAVQNLRTLRALTAEVRTRDLFEMLITKSAIEHGKPAFISGFFYGLSNSMTYAAVALGFWYGAVLIDTEGLAFDVTIQAVMGVFLSAVGIGQALAFLHDIKEARTAAHDIFELLDRQSECDPLCPDGRKASIFNVDDDYANNTNVKIVFDGVDFAYPHRPEVQILKGLNLEIPAGQTVALVGPSGGGKSTVFALLQRFYDPDAGRIYVESADLDAVNVSWWRSQCGVVSQEPVLFDLSLGDNVTYGVSKDVSTEDLLEVADKAGMADFAGVK</sequence>
<evidence type="ECO:0000256" key="2">
    <source>
        <dbReference type="ARBA" id="ARBA00022448"/>
    </source>
</evidence>
<dbReference type="SUPFAM" id="SSF52540">
    <property type="entry name" value="P-loop containing nucleoside triphosphate hydrolases"/>
    <property type="match status" value="1"/>
</dbReference>
<evidence type="ECO:0000256" key="3">
    <source>
        <dbReference type="ARBA" id="ARBA00022692"/>
    </source>
</evidence>
<dbReference type="InterPro" id="IPR011527">
    <property type="entry name" value="ABC1_TM_dom"/>
</dbReference>
<feature type="domain" description="ABC transmembrane type-1" evidence="8">
    <location>
        <begin position="126"/>
        <end position="413"/>
    </location>
</feature>
<name>A0A7J6PV69_PEROL</name>
<feature type="transmembrane region" description="Helical" evidence="7">
    <location>
        <begin position="120"/>
        <end position="148"/>
    </location>
</feature>
<comment type="caution">
    <text evidence="9">The sequence shown here is derived from an EMBL/GenBank/DDBJ whole genome shotgun (WGS) entry which is preliminary data.</text>
</comment>
<keyword evidence="4" id="KW-0677">Repeat</keyword>
<dbReference type="GO" id="GO:0016887">
    <property type="term" value="F:ATP hydrolysis activity"/>
    <property type="evidence" value="ECO:0007669"/>
    <property type="project" value="InterPro"/>
</dbReference>
<feature type="transmembrane region" description="Helical" evidence="7">
    <location>
        <begin position="168"/>
        <end position="191"/>
    </location>
</feature>
<dbReference type="PROSITE" id="PS50929">
    <property type="entry name" value="ABC_TM1F"/>
    <property type="match status" value="1"/>
</dbReference>
<dbReference type="SUPFAM" id="SSF90123">
    <property type="entry name" value="ABC transporter transmembrane region"/>
    <property type="match status" value="1"/>
</dbReference>
<evidence type="ECO:0000313" key="10">
    <source>
        <dbReference type="Proteomes" id="UP000574390"/>
    </source>
</evidence>
<proteinExistence type="predicted"/>
<keyword evidence="6 7" id="KW-0472">Membrane</keyword>
<dbReference type="GO" id="GO:0005524">
    <property type="term" value="F:ATP binding"/>
    <property type="evidence" value="ECO:0007669"/>
    <property type="project" value="InterPro"/>
</dbReference>
<feature type="transmembrane region" description="Helical" evidence="7">
    <location>
        <begin position="244"/>
        <end position="262"/>
    </location>
</feature>
<evidence type="ECO:0000256" key="7">
    <source>
        <dbReference type="SAM" id="Phobius"/>
    </source>
</evidence>
<keyword evidence="5 7" id="KW-1133">Transmembrane helix</keyword>
<keyword evidence="2" id="KW-0813">Transport</keyword>
<dbReference type="PANTHER" id="PTHR43394:SF11">
    <property type="entry name" value="ATP-BINDING CASSETTE TRANSPORTER"/>
    <property type="match status" value="1"/>
</dbReference>
<dbReference type="Pfam" id="PF00005">
    <property type="entry name" value="ABC_tran"/>
    <property type="match status" value="1"/>
</dbReference>
<dbReference type="InterPro" id="IPR036640">
    <property type="entry name" value="ABC1_TM_sf"/>
</dbReference>
<protein>
    <submittedName>
        <fullName evidence="9">(ABC) transporter</fullName>
    </submittedName>
</protein>
<dbReference type="EMBL" id="JABANM010034516">
    <property type="protein sequence ID" value="KAF4699511.1"/>
    <property type="molecule type" value="Genomic_DNA"/>
</dbReference>
<dbReference type="Pfam" id="PF00664">
    <property type="entry name" value="ABC_membrane"/>
    <property type="match status" value="1"/>
</dbReference>
<keyword evidence="3 7" id="KW-0812">Transmembrane</keyword>
<dbReference type="Gene3D" id="1.20.1560.10">
    <property type="entry name" value="ABC transporter type 1, transmembrane domain"/>
    <property type="match status" value="1"/>
</dbReference>
<evidence type="ECO:0000256" key="6">
    <source>
        <dbReference type="ARBA" id="ARBA00023136"/>
    </source>
</evidence>
<feature type="transmembrane region" description="Helical" evidence="7">
    <location>
        <begin position="268"/>
        <end position="290"/>
    </location>
</feature>
<evidence type="ECO:0000256" key="4">
    <source>
        <dbReference type="ARBA" id="ARBA00022737"/>
    </source>
</evidence>
<dbReference type="GO" id="GO:0090374">
    <property type="term" value="P:oligopeptide export from mitochondrion"/>
    <property type="evidence" value="ECO:0007669"/>
    <property type="project" value="TreeGrafter"/>
</dbReference>
<feature type="transmembrane region" description="Helical" evidence="7">
    <location>
        <begin position="353"/>
        <end position="374"/>
    </location>
</feature>
<evidence type="ECO:0000256" key="5">
    <source>
        <dbReference type="ARBA" id="ARBA00022989"/>
    </source>
</evidence>
<dbReference type="GO" id="GO:0015421">
    <property type="term" value="F:ABC-type oligopeptide transporter activity"/>
    <property type="evidence" value="ECO:0007669"/>
    <property type="project" value="TreeGrafter"/>
</dbReference>
<evidence type="ECO:0000256" key="1">
    <source>
        <dbReference type="ARBA" id="ARBA00004141"/>
    </source>
</evidence>
<feature type="transmembrane region" description="Helical" evidence="7">
    <location>
        <begin position="386"/>
        <end position="408"/>
    </location>
</feature>
<accession>A0A7J6PV69</accession>
<evidence type="ECO:0000313" key="9">
    <source>
        <dbReference type="EMBL" id="KAF4699511.1"/>
    </source>
</evidence>
<feature type="non-terminal residue" evidence="9">
    <location>
        <position position="1"/>
    </location>
</feature>
<dbReference type="PANTHER" id="PTHR43394">
    <property type="entry name" value="ATP-DEPENDENT PERMEASE MDL1, MITOCHONDRIAL"/>
    <property type="match status" value="1"/>
</dbReference>
<gene>
    <name evidence="9" type="primary">ABCB2_1</name>
    <name evidence="9" type="ORF">FOZ62_000393</name>
</gene>
<organism evidence="9 10">
    <name type="scientific">Perkinsus olseni</name>
    <name type="common">Perkinsus atlanticus</name>
    <dbReference type="NCBI Taxonomy" id="32597"/>
    <lineage>
        <taxon>Eukaryota</taxon>
        <taxon>Sar</taxon>
        <taxon>Alveolata</taxon>
        <taxon>Perkinsozoa</taxon>
        <taxon>Perkinsea</taxon>
        <taxon>Perkinsida</taxon>
        <taxon>Perkinsidae</taxon>
        <taxon>Perkinsus</taxon>
    </lineage>
</organism>
<reference evidence="9 10" key="1">
    <citation type="submission" date="2020-04" db="EMBL/GenBank/DDBJ databases">
        <title>Perkinsus olseni comparative genomics.</title>
        <authorList>
            <person name="Bogema D.R."/>
        </authorList>
    </citation>
    <scope>NUCLEOTIDE SEQUENCE [LARGE SCALE GENOMIC DNA]</scope>
    <source>
        <strain evidence="9">ATCC PRA-205</strain>
    </source>
</reference>
<dbReference type="InterPro" id="IPR027417">
    <property type="entry name" value="P-loop_NTPase"/>
</dbReference>
<dbReference type="GO" id="GO:0005743">
    <property type="term" value="C:mitochondrial inner membrane"/>
    <property type="evidence" value="ECO:0007669"/>
    <property type="project" value="TreeGrafter"/>
</dbReference>
<dbReference type="AlphaFoldDB" id="A0A7J6PV69"/>